<keyword evidence="1" id="KW-0807">Transducer</keyword>
<organism evidence="4 5">
    <name type="scientific">Devosia subaequoris</name>
    <dbReference type="NCBI Taxonomy" id="395930"/>
    <lineage>
        <taxon>Bacteria</taxon>
        <taxon>Pseudomonadati</taxon>
        <taxon>Pseudomonadota</taxon>
        <taxon>Alphaproteobacteria</taxon>
        <taxon>Hyphomicrobiales</taxon>
        <taxon>Devosiaceae</taxon>
        <taxon>Devosia</taxon>
    </lineage>
</organism>
<keyword evidence="2" id="KW-0175">Coiled coil</keyword>
<evidence type="ECO:0000313" key="5">
    <source>
        <dbReference type="Proteomes" id="UP000547011"/>
    </source>
</evidence>
<dbReference type="InterPro" id="IPR004089">
    <property type="entry name" value="MCPsignal_dom"/>
</dbReference>
<dbReference type="AlphaFoldDB" id="A0A7W6NBP9"/>
<dbReference type="GO" id="GO:0016020">
    <property type="term" value="C:membrane"/>
    <property type="evidence" value="ECO:0007669"/>
    <property type="project" value="InterPro"/>
</dbReference>
<proteinExistence type="predicted"/>
<comment type="caution">
    <text evidence="4">The sequence shown here is derived from an EMBL/GenBank/DDBJ whole genome shotgun (WGS) entry which is preliminary data.</text>
</comment>
<keyword evidence="5" id="KW-1185">Reference proteome</keyword>
<dbReference type="RefSeq" id="WP_183311564.1">
    <property type="nucleotide sequence ID" value="NZ_JACIEW010000005.1"/>
</dbReference>
<accession>A0A7W6NBP9</accession>
<feature type="coiled-coil region" evidence="2">
    <location>
        <begin position="152"/>
        <end position="179"/>
    </location>
</feature>
<dbReference type="GO" id="GO:0007165">
    <property type="term" value="P:signal transduction"/>
    <property type="evidence" value="ECO:0007669"/>
    <property type="project" value="UniProtKB-KW"/>
</dbReference>
<evidence type="ECO:0000256" key="1">
    <source>
        <dbReference type="PROSITE-ProRule" id="PRU00284"/>
    </source>
</evidence>
<reference evidence="4 5" key="1">
    <citation type="submission" date="2020-08" db="EMBL/GenBank/DDBJ databases">
        <title>Genomic Encyclopedia of Type Strains, Phase IV (KMG-IV): sequencing the most valuable type-strain genomes for metagenomic binning, comparative biology and taxonomic classification.</title>
        <authorList>
            <person name="Goeker M."/>
        </authorList>
    </citation>
    <scope>NUCLEOTIDE SEQUENCE [LARGE SCALE GENOMIC DNA]</scope>
    <source>
        <strain evidence="4 5">DSM 23447</strain>
    </source>
</reference>
<evidence type="ECO:0000313" key="4">
    <source>
        <dbReference type="EMBL" id="MBB4052794.1"/>
    </source>
</evidence>
<name>A0A7W6NBP9_9HYPH</name>
<dbReference type="PROSITE" id="PS50111">
    <property type="entry name" value="CHEMOTAXIS_TRANSDUC_2"/>
    <property type="match status" value="1"/>
</dbReference>
<protein>
    <recommendedName>
        <fullName evidence="3">Methyl-accepting transducer domain-containing protein</fullName>
    </recommendedName>
</protein>
<evidence type="ECO:0000256" key="2">
    <source>
        <dbReference type="SAM" id="Coils"/>
    </source>
</evidence>
<dbReference type="Proteomes" id="UP000547011">
    <property type="component" value="Unassembled WGS sequence"/>
</dbReference>
<dbReference type="SUPFAM" id="SSF58104">
    <property type="entry name" value="Methyl-accepting chemotaxis protein (MCP) signaling domain"/>
    <property type="match status" value="1"/>
</dbReference>
<sequence length="580" mass="60848">MTSSADPHAMRRLADDLARPRQDIEAAFVAVGGRLTDGAALLNKLSKLFEALPQTLGGEQVEEASSHLRAVASRAEHLATSFAQEKSDLARLAEVVAAANSPISDLKRAVKMMGIVSVNARVTAAGIVGDSDDFEVFTTDIATLSDSASRTIQDFAQVYRQLTAEVDRATSQRARFEAAHADTLTHLGSSLGSTLVALDQQRAVALESSTETGRVSRQIVGRIGSAVMSLQVGDATRQRLEHAELALTSMAELLGGETAFDQTLPADQHETALAALAALQHQQIAATAQSFAQEVEQAEADLSALAADAGTIMARSRDFHGDERGTSSAVASLSAQLRRAVTILADFEAERAKLEIVAQAVQETVKTLLEHVAAVQEIEANMRLVSLNAAVRCAQLGPRGASLTVIATQLRELTSETVIAAEAAMARLGESSTLAGSFGTATDQGSGQIGELEEQANLALDILSTLDQALADALKRLNSDGPKVIKLLEAAAGGLSGQSAMAETLDDIAIATAALSTQAPPAQLTTELSAILASLRKTYTMEAERQIHDRLFAATSSAQSAASDESGKAEQEADLAEFML</sequence>
<evidence type="ECO:0000259" key="3">
    <source>
        <dbReference type="PROSITE" id="PS50111"/>
    </source>
</evidence>
<gene>
    <name evidence="4" type="ORF">GGR20_002442</name>
</gene>
<feature type="domain" description="Methyl-accepting transducer" evidence="3">
    <location>
        <begin position="282"/>
        <end position="506"/>
    </location>
</feature>
<dbReference type="EMBL" id="JACIEW010000005">
    <property type="protein sequence ID" value="MBB4052794.1"/>
    <property type="molecule type" value="Genomic_DNA"/>
</dbReference>
<dbReference type="Gene3D" id="1.10.287.950">
    <property type="entry name" value="Methyl-accepting chemotaxis protein"/>
    <property type="match status" value="1"/>
</dbReference>